<protein>
    <submittedName>
        <fullName evidence="5">Anaerobic benzoate catabolism transcriptional regulator</fullName>
    </submittedName>
</protein>
<dbReference type="PANTHER" id="PTHR40661">
    <property type="match status" value="1"/>
</dbReference>
<proteinExistence type="predicted"/>
<evidence type="ECO:0000256" key="1">
    <source>
        <dbReference type="ARBA" id="ARBA00023015"/>
    </source>
</evidence>
<gene>
    <name evidence="5" type="ORF">A7A08_01674</name>
</gene>
<dbReference type="SUPFAM" id="SSF47413">
    <property type="entry name" value="lambda repressor-like DNA-binding domains"/>
    <property type="match status" value="1"/>
</dbReference>
<evidence type="ECO:0000313" key="5">
    <source>
        <dbReference type="EMBL" id="ODA67639.1"/>
    </source>
</evidence>
<name>A0A1E2S011_9HYPH</name>
<dbReference type="CDD" id="cd00093">
    <property type="entry name" value="HTH_XRE"/>
    <property type="match status" value="1"/>
</dbReference>
<dbReference type="STRING" id="1177755.A7A08_01674"/>
<dbReference type="InterPro" id="IPR036286">
    <property type="entry name" value="LexA/Signal_pep-like_sf"/>
</dbReference>
<dbReference type="CDD" id="cd06529">
    <property type="entry name" value="S24_LexA-like"/>
    <property type="match status" value="1"/>
</dbReference>
<evidence type="ECO:0000259" key="4">
    <source>
        <dbReference type="PROSITE" id="PS50943"/>
    </source>
</evidence>
<feature type="domain" description="HTH cro/C1-type" evidence="4">
    <location>
        <begin position="3"/>
        <end position="51"/>
    </location>
</feature>
<dbReference type="InterPro" id="IPR010982">
    <property type="entry name" value="Lambda_DNA-bd_dom_sf"/>
</dbReference>
<evidence type="ECO:0000256" key="2">
    <source>
        <dbReference type="ARBA" id="ARBA00023125"/>
    </source>
</evidence>
<dbReference type="InterPro" id="IPR001387">
    <property type="entry name" value="Cro/C1-type_HTH"/>
</dbReference>
<keyword evidence="1" id="KW-0805">Transcription regulation</keyword>
<comment type="caution">
    <text evidence="5">The sequence shown here is derived from an EMBL/GenBank/DDBJ whole genome shotgun (WGS) entry which is preliminary data.</text>
</comment>
<dbReference type="Pfam" id="PF01381">
    <property type="entry name" value="HTH_3"/>
    <property type="match status" value="1"/>
</dbReference>
<reference evidence="5 6" key="1">
    <citation type="submission" date="2016-07" db="EMBL/GenBank/DDBJ databases">
        <title>Draft genome sequence of Methyloligella halotolerans C2T (VKM B-2706T=CCUG 61687T=DSM 25045T), a halotolerant polyhydroxybutyrate accumulating methylotroph.</title>
        <authorList>
            <person name="Vasilenko O.V."/>
            <person name="Doronina N.V."/>
            <person name="Poroshina M.N."/>
            <person name="Tarlachkov S.V."/>
            <person name="Trotsenko Y.A."/>
        </authorList>
    </citation>
    <scope>NUCLEOTIDE SEQUENCE [LARGE SCALE GENOMIC DNA]</scope>
    <source>
        <strain evidence="5 6">VKM B-2706</strain>
    </source>
</reference>
<dbReference type="InterPro" id="IPR039418">
    <property type="entry name" value="LexA-like"/>
</dbReference>
<keyword evidence="2" id="KW-0238">DNA-binding</keyword>
<dbReference type="PANTHER" id="PTHR40661:SF3">
    <property type="entry name" value="FELS-1 PROPHAGE TRANSCRIPTIONAL REGULATOR"/>
    <property type="match status" value="1"/>
</dbReference>
<keyword evidence="3" id="KW-0804">Transcription</keyword>
<dbReference type="SMART" id="SM00530">
    <property type="entry name" value="HTH_XRE"/>
    <property type="match status" value="1"/>
</dbReference>
<keyword evidence="6" id="KW-1185">Reference proteome</keyword>
<evidence type="ECO:0000313" key="6">
    <source>
        <dbReference type="Proteomes" id="UP000095087"/>
    </source>
</evidence>
<dbReference type="Proteomes" id="UP000095087">
    <property type="component" value="Unassembled WGS sequence"/>
</dbReference>
<dbReference type="Pfam" id="PF00717">
    <property type="entry name" value="Peptidase_S24"/>
    <property type="match status" value="1"/>
</dbReference>
<organism evidence="5 6">
    <name type="scientific">Methyloligella halotolerans</name>
    <dbReference type="NCBI Taxonomy" id="1177755"/>
    <lineage>
        <taxon>Bacteria</taxon>
        <taxon>Pseudomonadati</taxon>
        <taxon>Pseudomonadota</taxon>
        <taxon>Alphaproteobacteria</taxon>
        <taxon>Hyphomicrobiales</taxon>
        <taxon>Hyphomicrobiaceae</taxon>
        <taxon>Methyloligella</taxon>
    </lineage>
</organism>
<dbReference type="Gene3D" id="1.10.260.40">
    <property type="entry name" value="lambda repressor-like DNA-binding domains"/>
    <property type="match status" value="1"/>
</dbReference>
<dbReference type="EMBL" id="MASI01000003">
    <property type="protein sequence ID" value="ODA67639.1"/>
    <property type="molecule type" value="Genomic_DNA"/>
</dbReference>
<dbReference type="AlphaFoldDB" id="A0A1E2S011"/>
<dbReference type="Gene3D" id="2.10.109.10">
    <property type="entry name" value="Umud Fragment, subunit A"/>
    <property type="match status" value="1"/>
</dbReference>
<dbReference type="GO" id="GO:0003677">
    <property type="term" value="F:DNA binding"/>
    <property type="evidence" value="ECO:0007669"/>
    <property type="project" value="UniProtKB-KW"/>
</dbReference>
<dbReference type="SUPFAM" id="SSF51306">
    <property type="entry name" value="LexA/Signal peptidase"/>
    <property type="match status" value="1"/>
</dbReference>
<evidence type="ECO:0000256" key="3">
    <source>
        <dbReference type="ARBA" id="ARBA00023163"/>
    </source>
</evidence>
<dbReference type="PROSITE" id="PS50943">
    <property type="entry name" value="HTH_CROC1"/>
    <property type="match status" value="1"/>
</dbReference>
<dbReference type="InterPro" id="IPR015927">
    <property type="entry name" value="Peptidase_S24_S26A/B/C"/>
</dbReference>
<accession>A0A1E2S011</accession>
<sequence>MTEQDLTLEDLSERVDLSTSYLSRLITGERNMDVRHLYAIAAALNVSAADLLAENQNVAVAGFVGAGAQVIPFDDYPLGHGLTEVQAPAGIGKVVAAVVTGDSMLPRYEENDIVFFGAAVGPSDAIGSECVVTLADGSKYLKKLEPGSAPGLFNLVSHNASTMRDQRVESAALVKWVSRQRRAA</sequence>